<dbReference type="OrthoDB" id="10361820at2759"/>
<dbReference type="EMBL" id="BMAW01000574">
    <property type="protein sequence ID" value="GFS69811.1"/>
    <property type="molecule type" value="Genomic_DNA"/>
</dbReference>
<sequence length="86" mass="9748">MWRTSDFGGRIHTSSHRYQVGKISLWVGRPNKLEQPFKESEQSGDYFKKQNLSSVEGGIPGEHIPWTQQPESDVTALPADVTRHVV</sequence>
<reference evidence="1" key="1">
    <citation type="submission" date="2020-08" db="EMBL/GenBank/DDBJ databases">
        <title>Multicomponent nature underlies the extraordinary mechanical properties of spider dragline silk.</title>
        <authorList>
            <person name="Kono N."/>
            <person name="Nakamura H."/>
            <person name="Mori M."/>
            <person name="Yoshida Y."/>
            <person name="Ohtoshi R."/>
            <person name="Malay A.D."/>
            <person name="Moran D.A.P."/>
            <person name="Tomita M."/>
            <person name="Numata K."/>
            <person name="Arakawa K."/>
        </authorList>
    </citation>
    <scope>NUCLEOTIDE SEQUENCE</scope>
</reference>
<gene>
    <name evidence="1" type="ORF">NPIL_299261</name>
</gene>
<evidence type="ECO:0000313" key="1">
    <source>
        <dbReference type="EMBL" id="GFS69811.1"/>
    </source>
</evidence>
<comment type="caution">
    <text evidence="1">The sequence shown here is derived from an EMBL/GenBank/DDBJ whole genome shotgun (WGS) entry which is preliminary data.</text>
</comment>
<proteinExistence type="predicted"/>
<name>A0A8X6MNN0_NEPPI</name>
<accession>A0A8X6MNN0</accession>
<keyword evidence="2" id="KW-1185">Reference proteome</keyword>
<dbReference type="AlphaFoldDB" id="A0A8X6MNN0"/>
<organism evidence="1 2">
    <name type="scientific">Nephila pilipes</name>
    <name type="common">Giant wood spider</name>
    <name type="synonym">Nephila maculata</name>
    <dbReference type="NCBI Taxonomy" id="299642"/>
    <lineage>
        <taxon>Eukaryota</taxon>
        <taxon>Metazoa</taxon>
        <taxon>Ecdysozoa</taxon>
        <taxon>Arthropoda</taxon>
        <taxon>Chelicerata</taxon>
        <taxon>Arachnida</taxon>
        <taxon>Araneae</taxon>
        <taxon>Araneomorphae</taxon>
        <taxon>Entelegynae</taxon>
        <taxon>Araneoidea</taxon>
        <taxon>Nephilidae</taxon>
        <taxon>Nephila</taxon>
    </lineage>
</organism>
<dbReference type="Proteomes" id="UP000887013">
    <property type="component" value="Unassembled WGS sequence"/>
</dbReference>
<evidence type="ECO:0000313" key="2">
    <source>
        <dbReference type="Proteomes" id="UP000887013"/>
    </source>
</evidence>
<protein>
    <submittedName>
        <fullName evidence="1">Uncharacterized protein</fullName>
    </submittedName>
</protein>